<evidence type="ECO:0000313" key="2">
    <source>
        <dbReference type="Proteomes" id="UP000070258"/>
    </source>
</evidence>
<accession>A0A138A019</accession>
<dbReference type="EMBL" id="LSRF01000058">
    <property type="protein sequence ID" value="KXP03767.1"/>
    <property type="molecule type" value="Genomic_DNA"/>
</dbReference>
<sequence>MFAGLKPADLIRSDDVRLRHAGAAYHRAMTPLEQLQRWEDSGGTWTVLHRSGDGAVVALMRCDGGEIVDRLESGDPALLAHLDAAG</sequence>
<reference evidence="2" key="1">
    <citation type="submission" date="2016-02" db="EMBL/GenBank/DDBJ databases">
        <authorList>
            <person name="Wen L."/>
            <person name="He K."/>
            <person name="Yang H."/>
        </authorList>
    </citation>
    <scope>NUCLEOTIDE SEQUENCE [LARGE SCALE GENOMIC DNA]</scope>
    <source>
        <strain evidence="2">JCM 15929</strain>
    </source>
</reference>
<organism evidence="1 2">
    <name type="scientific">Tsukamurella pseudospumae</name>
    <dbReference type="NCBI Taxonomy" id="239498"/>
    <lineage>
        <taxon>Bacteria</taxon>
        <taxon>Bacillati</taxon>
        <taxon>Actinomycetota</taxon>
        <taxon>Actinomycetes</taxon>
        <taxon>Mycobacteriales</taxon>
        <taxon>Tsukamurellaceae</taxon>
        <taxon>Tsukamurella</taxon>
    </lineage>
</organism>
<dbReference type="STRING" id="239498.AXK60_18420"/>
<dbReference type="Proteomes" id="UP000070258">
    <property type="component" value="Unassembled WGS sequence"/>
</dbReference>
<proteinExistence type="predicted"/>
<comment type="caution">
    <text evidence="1">The sequence shown here is derived from an EMBL/GenBank/DDBJ whole genome shotgun (WGS) entry which is preliminary data.</text>
</comment>
<protein>
    <submittedName>
        <fullName evidence="1">Uncharacterized protein</fullName>
    </submittedName>
</protein>
<evidence type="ECO:0000313" key="1">
    <source>
        <dbReference type="EMBL" id="KXP03767.1"/>
    </source>
</evidence>
<gene>
    <name evidence="1" type="ORF">AXK60_18420</name>
</gene>
<dbReference type="AlphaFoldDB" id="A0A138A019"/>
<name>A0A138A019_9ACTN</name>